<dbReference type="InterPro" id="IPR000719">
    <property type="entry name" value="Prot_kinase_dom"/>
</dbReference>
<sequence length="307" mass="33850">MARIIALILSVLGWLRQSVSHALRACAVFLAPFGLGSTSDTLLPQPTALFPGSTATFFIIGPGRLLKAPVRIARDQSIQIRPSVEAHYAVERRLFERLGSHPRIIKYFGWHTAFPTGLLFQHANGGSLQSFLTSKPDEITPALRRKWFLQTIEAVSYVHKRGIAHSDLRPSNFLVHDMDIHICDFGGSSCEQLGVSGHGLPDAGFYDPREAKAGLTMDIFSLGSVLYTISTGHWPFREGNGPAELCSWEDMQLYESIVNEHFANGEFPKIDGLLGGDIIMGCWTHSFKSVAEIERAALELLSDSTDI</sequence>
<feature type="chain" id="PRO_5014194078" evidence="3">
    <location>
        <begin position="21"/>
        <end position="307"/>
    </location>
</feature>
<keyword evidence="2" id="KW-0067">ATP-binding</keyword>
<dbReference type="SMART" id="SM00220">
    <property type="entry name" value="S_TKc"/>
    <property type="match status" value="1"/>
</dbReference>
<evidence type="ECO:0000256" key="2">
    <source>
        <dbReference type="ARBA" id="ARBA00022840"/>
    </source>
</evidence>
<dbReference type="EMBL" id="CP023325">
    <property type="protein sequence ID" value="ATY64593.1"/>
    <property type="molecule type" value="Genomic_DNA"/>
</dbReference>
<keyword evidence="1" id="KW-0547">Nucleotide-binding</keyword>
<dbReference type="GO" id="GO:0035556">
    <property type="term" value="P:intracellular signal transduction"/>
    <property type="evidence" value="ECO:0007669"/>
    <property type="project" value="TreeGrafter"/>
</dbReference>
<name>A0A2H4SNB3_CORMI</name>
<organism evidence="5 6">
    <name type="scientific">Cordyceps militaris</name>
    <name type="common">Caterpillar fungus</name>
    <name type="synonym">Clavaria militaris</name>
    <dbReference type="NCBI Taxonomy" id="73501"/>
    <lineage>
        <taxon>Eukaryota</taxon>
        <taxon>Fungi</taxon>
        <taxon>Dikarya</taxon>
        <taxon>Ascomycota</taxon>
        <taxon>Pezizomycotina</taxon>
        <taxon>Sordariomycetes</taxon>
        <taxon>Hypocreomycetidae</taxon>
        <taxon>Hypocreales</taxon>
        <taxon>Cordycipitaceae</taxon>
        <taxon>Cordyceps</taxon>
    </lineage>
</organism>
<dbReference type="GO" id="GO:0005737">
    <property type="term" value="C:cytoplasm"/>
    <property type="evidence" value="ECO:0007669"/>
    <property type="project" value="TreeGrafter"/>
</dbReference>
<dbReference type="InterPro" id="IPR011009">
    <property type="entry name" value="Kinase-like_dom_sf"/>
</dbReference>
<proteinExistence type="predicted"/>
<dbReference type="Proteomes" id="UP000323067">
    <property type="component" value="Chromosome v"/>
</dbReference>
<dbReference type="VEuPathDB" id="FungiDB:CCM_07993"/>
<evidence type="ECO:0000259" key="4">
    <source>
        <dbReference type="PROSITE" id="PS50011"/>
    </source>
</evidence>
<feature type="domain" description="Protein kinase" evidence="4">
    <location>
        <begin position="27"/>
        <end position="307"/>
    </location>
</feature>
<gene>
    <name evidence="5" type="ORF">A9K55_003911</name>
</gene>
<accession>A0A2H4SNB3</accession>
<evidence type="ECO:0000313" key="6">
    <source>
        <dbReference type="Proteomes" id="UP000323067"/>
    </source>
</evidence>
<dbReference type="AlphaFoldDB" id="A0A2H4SNB3"/>
<keyword evidence="3" id="KW-0732">Signal</keyword>
<keyword evidence="5" id="KW-0418">Kinase</keyword>
<dbReference type="CDD" id="cd00180">
    <property type="entry name" value="PKc"/>
    <property type="match status" value="1"/>
</dbReference>
<protein>
    <submittedName>
        <fullName evidence="5">Kinase-like domain</fullName>
    </submittedName>
</protein>
<evidence type="ECO:0000256" key="1">
    <source>
        <dbReference type="ARBA" id="ARBA00022741"/>
    </source>
</evidence>
<dbReference type="SUPFAM" id="SSF56112">
    <property type="entry name" value="Protein kinase-like (PK-like)"/>
    <property type="match status" value="1"/>
</dbReference>
<dbReference type="Gene3D" id="1.10.510.10">
    <property type="entry name" value="Transferase(Phosphotransferase) domain 1"/>
    <property type="match status" value="1"/>
</dbReference>
<dbReference type="Pfam" id="PF00069">
    <property type="entry name" value="Pkinase"/>
    <property type="match status" value="1"/>
</dbReference>
<reference evidence="5 6" key="1">
    <citation type="journal article" date="2017" name="BMC Genomics">
        <title>Chromosome level assembly and secondary metabolite potential of the parasitic fungus Cordyceps militaris.</title>
        <authorList>
            <person name="Kramer G.J."/>
            <person name="Nodwell J.R."/>
        </authorList>
    </citation>
    <scope>NUCLEOTIDE SEQUENCE [LARGE SCALE GENOMIC DNA]</scope>
    <source>
        <strain evidence="5 6">ATCC 34164</strain>
    </source>
</reference>
<keyword evidence="5" id="KW-0808">Transferase</keyword>
<feature type="signal peptide" evidence="3">
    <location>
        <begin position="1"/>
        <end position="20"/>
    </location>
</feature>
<dbReference type="VEuPathDB" id="FungiDB:A9K55_003911"/>
<dbReference type="PANTHER" id="PTHR24346:SF30">
    <property type="entry name" value="MATERNAL EMBRYONIC LEUCINE ZIPPER KINASE"/>
    <property type="match status" value="1"/>
</dbReference>
<evidence type="ECO:0000256" key="3">
    <source>
        <dbReference type="SAM" id="SignalP"/>
    </source>
</evidence>
<dbReference type="GO" id="GO:0005524">
    <property type="term" value="F:ATP binding"/>
    <property type="evidence" value="ECO:0007669"/>
    <property type="project" value="UniProtKB-KW"/>
</dbReference>
<dbReference type="GO" id="GO:0004674">
    <property type="term" value="F:protein serine/threonine kinase activity"/>
    <property type="evidence" value="ECO:0007669"/>
    <property type="project" value="TreeGrafter"/>
</dbReference>
<dbReference type="PANTHER" id="PTHR24346">
    <property type="entry name" value="MAP/MICROTUBULE AFFINITY-REGULATING KINASE"/>
    <property type="match status" value="1"/>
</dbReference>
<evidence type="ECO:0000313" key="5">
    <source>
        <dbReference type="EMBL" id="ATY64593.1"/>
    </source>
</evidence>
<dbReference type="PROSITE" id="PS50011">
    <property type="entry name" value="PROTEIN_KINASE_DOM"/>
    <property type="match status" value="1"/>
</dbReference>